<evidence type="ECO:0000313" key="2">
    <source>
        <dbReference type="EMBL" id="GFC88474.1"/>
    </source>
</evidence>
<proteinExistence type="predicted"/>
<sequence>SGLVSIRPAPDPSTHDDPSVNNVHGSCGVSITDASSEASFGFSTRKSARI</sequence>
<dbReference type="AlphaFoldDB" id="A0A699RYD7"/>
<feature type="non-terminal residue" evidence="2">
    <location>
        <position position="1"/>
    </location>
</feature>
<comment type="caution">
    <text evidence="2">The sequence shown here is derived from an EMBL/GenBank/DDBJ whole genome shotgun (WGS) entry which is preliminary data.</text>
</comment>
<evidence type="ECO:0000256" key="1">
    <source>
        <dbReference type="SAM" id="MobiDB-lite"/>
    </source>
</evidence>
<dbReference type="EMBL" id="BKCJ011115769">
    <property type="protein sequence ID" value="GFC88474.1"/>
    <property type="molecule type" value="Genomic_DNA"/>
</dbReference>
<protein>
    <submittedName>
        <fullName evidence="2">Uncharacterized protein</fullName>
    </submittedName>
</protein>
<name>A0A699RYD7_TANCI</name>
<accession>A0A699RYD7</accession>
<feature type="region of interest" description="Disordered" evidence="1">
    <location>
        <begin position="1"/>
        <end position="28"/>
    </location>
</feature>
<organism evidence="2">
    <name type="scientific">Tanacetum cinerariifolium</name>
    <name type="common">Dalmatian daisy</name>
    <name type="synonym">Chrysanthemum cinerariifolium</name>
    <dbReference type="NCBI Taxonomy" id="118510"/>
    <lineage>
        <taxon>Eukaryota</taxon>
        <taxon>Viridiplantae</taxon>
        <taxon>Streptophyta</taxon>
        <taxon>Embryophyta</taxon>
        <taxon>Tracheophyta</taxon>
        <taxon>Spermatophyta</taxon>
        <taxon>Magnoliopsida</taxon>
        <taxon>eudicotyledons</taxon>
        <taxon>Gunneridae</taxon>
        <taxon>Pentapetalae</taxon>
        <taxon>asterids</taxon>
        <taxon>campanulids</taxon>
        <taxon>Asterales</taxon>
        <taxon>Asteraceae</taxon>
        <taxon>Asteroideae</taxon>
        <taxon>Anthemideae</taxon>
        <taxon>Anthemidinae</taxon>
        <taxon>Tanacetum</taxon>
    </lineage>
</organism>
<reference evidence="2" key="1">
    <citation type="journal article" date="2019" name="Sci. Rep.">
        <title>Draft genome of Tanacetum cinerariifolium, the natural source of mosquito coil.</title>
        <authorList>
            <person name="Yamashiro T."/>
            <person name="Shiraishi A."/>
            <person name="Satake H."/>
            <person name="Nakayama K."/>
        </authorList>
    </citation>
    <scope>NUCLEOTIDE SEQUENCE</scope>
</reference>
<gene>
    <name evidence="2" type="ORF">Tci_860444</name>
</gene>